<dbReference type="AlphaFoldDB" id="A0A975PD55"/>
<dbReference type="RefSeq" id="WP_207346949.1">
    <property type="nucleotide sequence ID" value="NZ_CP076456.1"/>
</dbReference>
<evidence type="ECO:0000313" key="5">
    <source>
        <dbReference type="Proteomes" id="UP000680588"/>
    </source>
</evidence>
<feature type="region of interest" description="Disordered" evidence="2">
    <location>
        <begin position="501"/>
        <end position="561"/>
    </location>
</feature>
<keyword evidence="4" id="KW-0255">Endonuclease</keyword>
<gene>
    <name evidence="4" type="ORF">KG104_10195</name>
</gene>
<evidence type="ECO:0000256" key="2">
    <source>
        <dbReference type="SAM" id="MobiDB-lite"/>
    </source>
</evidence>
<dbReference type="KEGG" id="asun:KG104_10195"/>
<dbReference type="SMART" id="SM00507">
    <property type="entry name" value="HNHc"/>
    <property type="match status" value="1"/>
</dbReference>
<dbReference type="GO" id="GO:0008270">
    <property type="term" value="F:zinc ion binding"/>
    <property type="evidence" value="ECO:0007669"/>
    <property type="project" value="InterPro"/>
</dbReference>
<keyword evidence="4" id="KW-0540">Nuclease</keyword>
<dbReference type="Proteomes" id="UP000680588">
    <property type="component" value="Chromosome"/>
</dbReference>
<dbReference type="Pfam" id="PF01844">
    <property type="entry name" value="HNH"/>
    <property type="match status" value="1"/>
</dbReference>
<dbReference type="GO" id="GO:0003676">
    <property type="term" value="F:nucleic acid binding"/>
    <property type="evidence" value="ECO:0007669"/>
    <property type="project" value="InterPro"/>
</dbReference>
<reference evidence="4" key="1">
    <citation type="submission" date="2021-06" db="EMBL/GenBank/DDBJ databases">
        <title>Novel species in genus Arthrobacter.</title>
        <authorList>
            <person name="Zhang G."/>
        </authorList>
    </citation>
    <scope>NUCLEOTIDE SEQUENCE</scope>
    <source>
        <strain evidence="4">Zg-ZUI122</strain>
    </source>
</reference>
<proteinExistence type="inferred from homology"/>
<feature type="region of interest" description="Disordered" evidence="2">
    <location>
        <begin position="1"/>
        <end position="49"/>
    </location>
</feature>
<evidence type="ECO:0000259" key="3">
    <source>
        <dbReference type="SMART" id="SM00507"/>
    </source>
</evidence>
<evidence type="ECO:0000256" key="1">
    <source>
        <dbReference type="ARBA" id="ARBA00023450"/>
    </source>
</evidence>
<feature type="compositionally biased region" description="Basic and acidic residues" evidence="2">
    <location>
        <begin position="290"/>
        <end position="302"/>
    </location>
</feature>
<accession>A0A975PD55</accession>
<dbReference type="Gene3D" id="1.10.30.50">
    <property type="match status" value="1"/>
</dbReference>
<comment type="similarity">
    <text evidence="1">Belongs to the Rv1128c/1148c/1588c/1702c/1945/3466 family.</text>
</comment>
<feature type="compositionally biased region" description="Basic and acidic residues" evidence="2">
    <location>
        <begin position="336"/>
        <end position="355"/>
    </location>
</feature>
<protein>
    <submittedName>
        <fullName evidence="4">HNH endonuclease</fullName>
    </submittedName>
</protein>
<keyword evidence="5" id="KW-1185">Reference proteome</keyword>
<feature type="compositionally biased region" description="Acidic residues" evidence="2">
    <location>
        <begin position="550"/>
        <end position="561"/>
    </location>
</feature>
<dbReference type="InterPro" id="IPR003615">
    <property type="entry name" value="HNH_nuc"/>
</dbReference>
<feature type="domain" description="HNH nuclease" evidence="3">
    <location>
        <begin position="429"/>
        <end position="481"/>
    </location>
</feature>
<dbReference type="InterPro" id="IPR003870">
    <property type="entry name" value="DUF222"/>
</dbReference>
<dbReference type="Pfam" id="PF02720">
    <property type="entry name" value="DUF222"/>
    <property type="match status" value="1"/>
</dbReference>
<dbReference type="GO" id="GO:0004519">
    <property type="term" value="F:endonuclease activity"/>
    <property type="evidence" value="ECO:0007669"/>
    <property type="project" value="UniProtKB-KW"/>
</dbReference>
<name>A0A975PD55_9MICC</name>
<sequence>MDQNGSFRRGGTGEAFGAGQHAGPSLSIYNAEPDSAPRDPGTAHIDPSYRDGLTGSLVLQGAEALTQDEASVVLSRLDALVRWAQAQQAKVLHRMETLFRDELLEDVGREDPTLTFSLAAEEAAAILHLPTNTAKMLMSEAGRLCTTHTSTLARLEDGALGYGHVQTVLDQSQNVPDSELAAFEASLLEAAGAGQTSSQFRVKARRLRENRYPETVPVRHKSAFERRRVCLVPDEDGMSWLSALLPAARAQLVYTQLTTAARGEQGAGDPRGVDQLRADILADLLDGDEDATHSHNLERSEPASEADTGDGDRCNPGSGDKDRRNTQAGHNGNGPGDRDRRDRVRDSRGTKDNHARARARARTEILVLITAETLFGADEQPAELHGYGPISPETARRLARQAAHWTPVERNPATDEILRVGRRRKVPAGLQRWLRARDGTCRFPGCRTNAVIAEIDHTKPWSHGGSTDHDNLEHLCKRHHMFKSRGFWKAHQHSPGIIEWTSPGGRTYRTDPHLTLATGLSAGPDGRPDGEAAGPAAIGRSSQGPAADPDPTDYGDDPPPF</sequence>
<organism evidence="4 5">
    <name type="scientific">Arthrobacter sunyaminii</name>
    <dbReference type="NCBI Taxonomy" id="2816859"/>
    <lineage>
        <taxon>Bacteria</taxon>
        <taxon>Bacillati</taxon>
        <taxon>Actinomycetota</taxon>
        <taxon>Actinomycetes</taxon>
        <taxon>Micrococcales</taxon>
        <taxon>Micrococcaceae</taxon>
        <taxon>Arthrobacter</taxon>
    </lineage>
</organism>
<dbReference type="InterPro" id="IPR002711">
    <property type="entry name" value="HNH"/>
</dbReference>
<evidence type="ECO:0000313" key="4">
    <source>
        <dbReference type="EMBL" id="QWQ34914.1"/>
    </source>
</evidence>
<keyword evidence="4" id="KW-0378">Hydrolase</keyword>
<dbReference type="CDD" id="cd00085">
    <property type="entry name" value="HNHc"/>
    <property type="match status" value="1"/>
</dbReference>
<dbReference type="EMBL" id="CP076456">
    <property type="protein sequence ID" value="QWQ34914.1"/>
    <property type="molecule type" value="Genomic_DNA"/>
</dbReference>
<feature type="region of interest" description="Disordered" evidence="2">
    <location>
        <begin position="290"/>
        <end position="358"/>
    </location>
</feature>